<dbReference type="InterPro" id="IPR005300">
    <property type="entry name" value="MltA_B"/>
</dbReference>
<evidence type="ECO:0000259" key="7">
    <source>
        <dbReference type="SMART" id="SM00925"/>
    </source>
</evidence>
<dbReference type="InterPro" id="IPR026044">
    <property type="entry name" value="MltA"/>
</dbReference>
<evidence type="ECO:0000256" key="1">
    <source>
        <dbReference type="ARBA" id="ARBA00001420"/>
    </source>
</evidence>
<reference evidence="8" key="2">
    <citation type="journal article" date="2022" name="Res Sq">
        <title>Evolution of multicellular longitudinally dividing oral cavity symbionts (Neisseriaceae).</title>
        <authorList>
            <person name="Nyongesa S."/>
            <person name="Weber P."/>
            <person name="Bernet E."/>
            <person name="Pullido F."/>
            <person name="Nieckarz M."/>
            <person name="Delaby M."/>
            <person name="Nieves C."/>
            <person name="Viehboeck T."/>
            <person name="Krause N."/>
            <person name="Rivera-Millot A."/>
            <person name="Nakamura A."/>
            <person name="Vischer N."/>
            <person name="VanNieuwenhze M."/>
            <person name="Brun Y."/>
            <person name="Cava F."/>
            <person name="Bulgheresi S."/>
            <person name="Veyrier F."/>
        </authorList>
    </citation>
    <scope>NUCLEOTIDE SEQUENCE</scope>
    <source>
        <strain evidence="8">SAG 1488-6</strain>
    </source>
</reference>
<dbReference type="Pfam" id="PF03562">
    <property type="entry name" value="MltA"/>
    <property type="match status" value="1"/>
</dbReference>
<dbReference type="CDD" id="cd14485">
    <property type="entry name" value="mltA_like_LT_A"/>
    <property type="match status" value="1"/>
</dbReference>
<evidence type="ECO:0000256" key="4">
    <source>
        <dbReference type="ARBA" id="ARBA00023316"/>
    </source>
</evidence>
<feature type="domain" description="Lytic transglycosylase MltA" evidence="7">
    <location>
        <begin position="152"/>
        <end position="342"/>
    </location>
</feature>
<evidence type="ECO:0000256" key="2">
    <source>
        <dbReference type="ARBA" id="ARBA00012587"/>
    </source>
</evidence>
<keyword evidence="9" id="KW-1185">Reference proteome</keyword>
<dbReference type="Proteomes" id="UP000832034">
    <property type="component" value="Chromosome"/>
</dbReference>
<evidence type="ECO:0000313" key="8">
    <source>
        <dbReference type="EMBL" id="UOO92388.1"/>
    </source>
</evidence>
<dbReference type="InterPro" id="IPR036908">
    <property type="entry name" value="RlpA-like_sf"/>
</dbReference>
<keyword evidence="4" id="KW-0961">Cell wall biogenesis/degradation</keyword>
<dbReference type="EC" id="4.2.2.n1" evidence="2"/>
<evidence type="ECO:0000313" key="9">
    <source>
        <dbReference type="Proteomes" id="UP000832034"/>
    </source>
</evidence>
<dbReference type="Gene3D" id="2.40.50.270">
    <property type="entry name" value="transglycosylase MltA"/>
    <property type="match status" value="1"/>
</dbReference>
<feature type="signal peptide" evidence="6">
    <location>
        <begin position="1"/>
        <end position="31"/>
    </location>
</feature>
<dbReference type="RefSeq" id="WP_019958533.1">
    <property type="nucleotide sequence ID" value="NZ_CP091512.1"/>
</dbReference>
<accession>A0ABY4ECN8</accession>
<dbReference type="PROSITE" id="PS51257">
    <property type="entry name" value="PROKAR_LIPOPROTEIN"/>
    <property type="match status" value="1"/>
</dbReference>
<keyword evidence="6" id="KW-0732">Signal</keyword>
<keyword evidence="3" id="KW-0456">Lyase</keyword>
<protein>
    <recommendedName>
        <fullName evidence="2">peptidoglycan lytic exotransglycosylase</fullName>
        <ecNumber evidence="2">4.2.2.n1</ecNumber>
    </recommendedName>
    <alternativeName>
        <fullName evidence="5">Murein hydrolase A</fullName>
    </alternativeName>
</protein>
<name>A0ABY4ECN8_VITST</name>
<organism evidence="8 9">
    <name type="scientific">Vitreoscilla stercoraria</name>
    <dbReference type="NCBI Taxonomy" id="61"/>
    <lineage>
        <taxon>Bacteria</taxon>
        <taxon>Pseudomonadati</taxon>
        <taxon>Pseudomonadota</taxon>
        <taxon>Betaproteobacteria</taxon>
        <taxon>Neisseriales</taxon>
        <taxon>Neisseriaceae</taxon>
        <taxon>Vitreoscilla</taxon>
    </lineage>
</organism>
<evidence type="ECO:0000256" key="5">
    <source>
        <dbReference type="ARBA" id="ARBA00030918"/>
    </source>
</evidence>
<dbReference type="EMBL" id="CP091512">
    <property type="protein sequence ID" value="UOO92388.1"/>
    <property type="molecule type" value="Genomic_DNA"/>
</dbReference>
<dbReference type="CDD" id="cd14668">
    <property type="entry name" value="mlta_B"/>
    <property type="match status" value="1"/>
</dbReference>
<dbReference type="Pfam" id="PF06725">
    <property type="entry name" value="3D"/>
    <property type="match status" value="1"/>
</dbReference>
<dbReference type="PIRSF" id="PIRSF019422">
    <property type="entry name" value="MltA"/>
    <property type="match status" value="1"/>
</dbReference>
<proteinExistence type="predicted"/>
<feature type="chain" id="PRO_5045778687" description="peptidoglycan lytic exotransglycosylase" evidence="6">
    <location>
        <begin position="32"/>
        <end position="448"/>
    </location>
</feature>
<evidence type="ECO:0000256" key="6">
    <source>
        <dbReference type="SAM" id="SignalP"/>
    </source>
</evidence>
<dbReference type="PANTHER" id="PTHR30124:SF0">
    <property type="entry name" value="MEMBRANE-BOUND LYTIC MUREIN TRANSGLYCOSYLASE A"/>
    <property type="match status" value="1"/>
</dbReference>
<dbReference type="Gene3D" id="2.40.40.10">
    <property type="entry name" value="RlpA-like domain"/>
    <property type="match status" value="1"/>
</dbReference>
<dbReference type="PANTHER" id="PTHR30124">
    <property type="entry name" value="MEMBRANE-BOUND LYTIC MUREIN TRANSGLYCOSYLASE A"/>
    <property type="match status" value="1"/>
</dbReference>
<reference evidence="8" key="1">
    <citation type="submission" date="2021-12" db="EMBL/GenBank/DDBJ databases">
        <authorList>
            <person name="Veyrier F.J."/>
        </authorList>
    </citation>
    <scope>NUCLEOTIDE SEQUENCE</scope>
    <source>
        <strain evidence="8">SAG 1488-6</strain>
    </source>
</reference>
<dbReference type="Gene3D" id="2.40.240.50">
    <property type="entry name" value="Barwin-like endoglucanases"/>
    <property type="match status" value="1"/>
</dbReference>
<sequence>MKKHQLLHSNKFRLIAICSTAALLTACPSTTTPPPSSGNANTPIQGPISAIPATPAGQTFATPGQNVRYTSATFQDIPEWQGQAFQQSLLSFQRGCTKLTNKVQWQAVCQQAKITPMNNQAAKVFFENLFTPWKITDNGNHSGTVTGYYEPVLLGDTHQTTQARFPIYGIPNDFISVPLPDANRLSKGNVRINVTGANQGRIAAGGNLSANLNNFPINERSRNLKGRVVGNQFVPYYTRAEINAGALNGKAPVLAYANDPVELFFLHIQGSGRLQTPSGQFVRLGFADKNEHPYKSVATYMANKGYLPLAQTSMQGIKAWMQQNPQRLSEVLGQNPSYIFFRTNPASANEGPIGALGAPLTDEYSAAVDRHHVELGSPIFVATTHPLHNQPHNRLIMAQDTGTAIKGGIRVDYFWGYGDAAGNVAGKMKHQGQVWMLLPNGYTPRYQP</sequence>
<dbReference type="SMART" id="SM00925">
    <property type="entry name" value="MltA"/>
    <property type="match status" value="1"/>
</dbReference>
<dbReference type="SUPFAM" id="SSF50685">
    <property type="entry name" value="Barwin-like endoglucanases"/>
    <property type="match status" value="1"/>
</dbReference>
<gene>
    <name evidence="8" type="ORF">LVJ81_12420</name>
</gene>
<dbReference type="InterPro" id="IPR010611">
    <property type="entry name" value="3D_dom"/>
</dbReference>
<comment type="catalytic activity">
    <reaction evidence="1">
        <text>Exolytic cleavage of the (1-&gt;4)-beta-glycosidic linkage between N-acetylmuramic acid (MurNAc) and N-acetylglucosamine (GlcNAc) residues in peptidoglycan, from either the reducing or the non-reducing ends of the peptidoglycan chains, with concomitant formation of a 1,6-anhydrobond in the MurNAc residue.</text>
        <dbReference type="EC" id="4.2.2.n1"/>
    </reaction>
</comment>
<evidence type="ECO:0000256" key="3">
    <source>
        <dbReference type="ARBA" id="ARBA00023239"/>
    </source>
</evidence>